<dbReference type="Proteomes" id="UP001177003">
    <property type="component" value="Chromosome 9"/>
</dbReference>
<name>A0AA36ER86_LACSI</name>
<dbReference type="EMBL" id="OX465085">
    <property type="protein sequence ID" value="CAI9302755.1"/>
    <property type="molecule type" value="Genomic_DNA"/>
</dbReference>
<feature type="region of interest" description="Disordered" evidence="1">
    <location>
        <begin position="1"/>
        <end position="42"/>
    </location>
</feature>
<feature type="compositionally biased region" description="Basic and acidic residues" evidence="1">
    <location>
        <begin position="1"/>
        <end position="14"/>
    </location>
</feature>
<protein>
    <submittedName>
        <fullName evidence="2">Uncharacterized protein</fullName>
    </submittedName>
</protein>
<evidence type="ECO:0000313" key="3">
    <source>
        <dbReference type="Proteomes" id="UP001177003"/>
    </source>
</evidence>
<keyword evidence="3" id="KW-1185">Reference proteome</keyword>
<evidence type="ECO:0000313" key="2">
    <source>
        <dbReference type="EMBL" id="CAI9302755.1"/>
    </source>
</evidence>
<reference evidence="2" key="1">
    <citation type="submission" date="2023-04" db="EMBL/GenBank/DDBJ databases">
        <authorList>
            <person name="Vijverberg K."/>
            <person name="Xiong W."/>
            <person name="Schranz E."/>
        </authorList>
    </citation>
    <scope>NUCLEOTIDE SEQUENCE</scope>
</reference>
<dbReference type="AlphaFoldDB" id="A0AA36ER86"/>
<proteinExistence type="predicted"/>
<evidence type="ECO:0000256" key="1">
    <source>
        <dbReference type="SAM" id="MobiDB-lite"/>
    </source>
</evidence>
<gene>
    <name evidence="2" type="ORF">LSALG_LOCUS41228</name>
</gene>
<sequence length="314" mass="34599">MQSDSDIHIERDEPLQNEDTSTTSQLKNVSIPSPTSTVSKPISIAPCPPVTLGVSQPPSIFTDSTTTPTTSIEPPATVNASNVGARASGFTTGHITPPISPLRQNDPDMIYGDDEAPITKGMLKVIHEKLDSLLHYSKASSTDDSSQATVKSLLETLTKEHSANLEKTNKAVDASTTVCNNSTKKVDKIIIDARVFMEKFQSSFELNTAKADEVISSLGCTLKTEKAKLQKVCTGLQTNHAQFNSSISLQISKLQDDLEMERKIMDSLAIKTEKVKVLTVKFKNTEKQVNDLFSEKSSYEKLYRRHYWLAFGYH</sequence>
<feature type="compositionally biased region" description="Polar residues" evidence="1">
    <location>
        <begin position="17"/>
        <end position="40"/>
    </location>
</feature>
<accession>A0AA36ER86</accession>
<organism evidence="2 3">
    <name type="scientific">Lactuca saligna</name>
    <name type="common">Willowleaf lettuce</name>
    <dbReference type="NCBI Taxonomy" id="75948"/>
    <lineage>
        <taxon>Eukaryota</taxon>
        <taxon>Viridiplantae</taxon>
        <taxon>Streptophyta</taxon>
        <taxon>Embryophyta</taxon>
        <taxon>Tracheophyta</taxon>
        <taxon>Spermatophyta</taxon>
        <taxon>Magnoliopsida</taxon>
        <taxon>eudicotyledons</taxon>
        <taxon>Gunneridae</taxon>
        <taxon>Pentapetalae</taxon>
        <taxon>asterids</taxon>
        <taxon>campanulids</taxon>
        <taxon>Asterales</taxon>
        <taxon>Asteraceae</taxon>
        <taxon>Cichorioideae</taxon>
        <taxon>Cichorieae</taxon>
        <taxon>Lactucinae</taxon>
        <taxon>Lactuca</taxon>
    </lineage>
</organism>